<dbReference type="GO" id="GO:0001682">
    <property type="term" value="P:tRNA 5'-leader removal"/>
    <property type="evidence" value="ECO:0007669"/>
    <property type="project" value="UniProtKB-UniRule"/>
</dbReference>
<dbReference type="GO" id="GO:0030677">
    <property type="term" value="C:ribonuclease P complex"/>
    <property type="evidence" value="ECO:0007669"/>
    <property type="project" value="TreeGrafter"/>
</dbReference>
<dbReference type="GO" id="GO:0042781">
    <property type="term" value="F:3'-tRNA processing endoribonuclease activity"/>
    <property type="evidence" value="ECO:0007669"/>
    <property type="project" value="TreeGrafter"/>
</dbReference>
<dbReference type="AlphaFoldDB" id="A0A1F8FIW6"/>
<dbReference type="PANTHER" id="PTHR33992:SF1">
    <property type="entry name" value="RIBONUCLEASE P PROTEIN COMPONENT"/>
    <property type="match status" value="1"/>
</dbReference>
<accession>A0A1F8FIW6</accession>
<evidence type="ECO:0000256" key="1">
    <source>
        <dbReference type="ARBA" id="ARBA00022694"/>
    </source>
</evidence>
<evidence type="ECO:0000256" key="6">
    <source>
        <dbReference type="HAMAP-Rule" id="MF_00227"/>
    </source>
</evidence>
<evidence type="ECO:0000256" key="7">
    <source>
        <dbReference type="NCBIfam" id="TIGR00188"/>
    </source>
</evidence>
<sequence length="115" mass="13097">MAIPKAKRIKREKDFERVFKTGRALKHPFFLLKFSKNNLSYCRAAVSAPISLSKKAVVRNKMKRIFWAALGKVFIRCRSGIDLVIVISPAAIDKKIYQVTESLEDIFIKANIVQG</sequence>
<comment type="similarity">
    <text evidence="6">Belongs to the RnpA family.</text>
</comment>
<evidence type="ECO:0000256" key="3">
    <source>
        <dbReference type="ARBA" id="ARBA00022759"/>
    </source>
</evidence>
<gene>
    <name evidence="6" type="primary">rnpA</name>
    <name evidence="8" type="ORF">A3C71_00360</name>
</gene>
<keyword evidence="3 6" id="KW-0255">Endonuclease</keyword>
<dbReference type="HAMAP" id="MF_00227">
    <property type="entry name" value="RNase_P"/>
    <property type="match status" value="1"/>
</dbReference>
<comment type="caution">
    <text evidence="8">The sequence shown here is derived from an EMBL/GenBank/DDBJ whole genome shotgun (WGS) entry which is preliminary data.</text>
</comment>
<dbReference type="PANTHER" id="PTHR33992">
    <property type="entry name" value="RIBONUCLEASE P PROTEIN COMPONENT"/>
    <property type="match status" value="1"/>
</dbReference>
<keyword evidence="4 6" id="KW-0378">Hydrolase</keyword>
<evidence type="ECO:0000313" key="9">
    <source>
        <dbReference type="Proteomes" id="UP000178197"/>
    </source>
</evidence>
<name>A0A1F8FIW6_9BACT</name>
<dbReference type="Proteomes" id="UP000178197">
    <property type="component" value="Unassembled WGS sequence"/>
</dbReference>
<proteinExistence type="inferred from homology"/>
<dbReference type="InterPro" id="IPR014721">
    <property type="entry name" value="Ribsml_uS5_D2-typ_fold_subgr"/>
</dbReference>
<dbReference type="InterPro" id="IPR000100">
    <property type="entry name" value="RNase_P"/>
</dbReference>
<evidence type="ECO:0000256" key="2">
    <source>
        <dbReference type="ARBA" id="ARBA00022722"/>
    </source>
</evidence>
<organism evidence="8 9">
    <name type="scientific">Candidatus Yanofskybacteria bacterium RIFCSPHIGHO2_02_FULL_43_15c</name>
    <dbReference type="NCBI Taxonomy" id="1802679"/>
    <lineage>
        <taxon>Bacteria</taxon>
        <taxon>Candidatus Yanofskyibacteriota</taxon>
    </lineage>
</organism>
<dbReference type="InterPro" id="IPR020568">
    <property type="entry name" value="Ribosomal_Su5_D2-typ_SF"/>
</dbReference>
<dbReference type="GO" id="GO:0004526">
    <property type="term" value="F:ribonuclease P activity"/>
    <property type="evidence" value="ECO:0007669"/>
    <property type="project" value="UniProtKB-UniRule"/>
</dbReference>
<comment type="function">
    <text evidence="6">RNaseP catalyzes the removal of the 5'-leader sequence from pre-tRNA to produce the mature 5'-terminus. It can also cleave other RNA substrates such as 4.5S RNA. The protein component plays an auxiliary but essential role in vivo by binding to the 5'-leader sequence and broadening the substrate specificity of the ribozyme.</text>
</comment>
<reference evidence="8 9" key="1">
    <citation type="journal article" date="2016" name="Nat. Commun.">
        <title>Thousands of microbial genomes shed light on interconnected biogeochemical processes in an aquifer system.</title>
        <authorList>
            <person name="Anantharaman K."/>
            <person name="Brown C.T."/>
            <person name="Hug L.A."/>
            <person name="Sharon I."/>
            <person name="Castelle C.J."/>
            <person name="Probst A.J."/>
            <person name="Thomas B.C."/>
            <person name="Singh A."/>
            <person name="Wilkins M.J."/>
            <person name="Karaoz U."/>
            <person name="Brodie E.L."/>
            <person name="Williams K.H."/>
            <person name="Hubbard S.S."/>
            <person name="Banfield J.F."/>
        </authorList>
    </citation>
    <scope>NUCLEOTIDE SEQUENCE [LARGE SCALE GENOMIC DNA]</scope>
</reference>
<comment type="catalytic activity">
    <reaction evidence="6">
        <text>Endonucleolytic cleavage of RNA, removing 5'-extranucleotides from tRNA precursor.</text>
        <dbReference type="EC" id="3.1.26.5"/>
    </reaction>
</comment>
<keyword evidence="2 6" id="KW-0540">Nuclease</keyword>
<dbReference type="SUPFAM" id="SSF54211">
    <property type="entry name" value="Ribosomal protein S5 domain 2-like"/>
    <property type="match status" value="1"/>
</dbReference>
<comment type="subunit">
    <text evidence="6">Consists of a catalytic RNA component (M1 or rnpB) and a protein subunit.</text>
</comment>
<evidence type="ECO:0000313" key="8">
    <source>
        <dbReference type="EMBL" id="OGN13054.1"/>
    </source>
</evidence>
<evidence type="ECO:0000256" key="4">
    <source>
        <dbReference type="ARBA" id="ARBA00022801"/>
    </source>
</evidence>
<dbReference type="EMBL" id="MGJT01000010">
    <property type="protein sequence ID" value="OGN13054.1"/>
    <property type="molecule type" value="Genomic_DNA"/>
</dbReference>
<dbReference type="NCBIfam" id="TIGR00188">
    <property type="entry name" value="rnpA"/>
    <property type="match status" value="1"/>
</dbReference>
<evidence type="ECO:0000256" key="5">
    <source>
        <dbReference type="ARBA" id="ARBA00022884"/>
    </source>
</evidence>
<keyword evidence="5 6" id="KW-0694">RNA-binding</keyword>
<keyword evidence="1 6" id="KW-0819">tRNA processing</keyword>
<dbReference type="GO" id="GO:0000049">
    <property type="term" value="F:tRNA binding"/>
    <property type="evidence" value="ECO:0007669"/>
    <property type="project" value="UniProtKB-UniRule"/>
</dbReference>
<protein>
    <recommendedName>
        <fullName evidence="6 7">Ribonuclease P protein component</fullName>
        <shortName evidence="6">RNase P protein</shortName>
        <shortName evidence="6">RNaseP protein</shortName>
        <ecNumber evidence="6 7">3.1.26.5</ecNumber>
    </recommendedName>
    <alternativeName>
        <fullName evidence="6">Protein C5</fullName>
    </alternativeName>
</protein>
<dbReference type="Pfam" id="PF00825">
    <property type="entry name" value="Ribonuclease_P"/>
    <property type="match status" value="1"/>
</dbReference>
<dbReference type="Gene3D" id="3.30.230.10">
    <property type="match status" value="1"/>
</dbReference>
<dbReference type="EC" id="3.1.26.5" evidence="6 7"/>